<gene>
    <name evidence="1" type="ORF">Bpfe_025396</name>
</gene>
<protein>
    <submittedName>
        <fullName evidence="1">Fucolectin-7</fullName>
    </submittedName>
</protein>
<dbReference type="AlphaFoldDB" id="A0AAD8F037"/>
<organism evidence="1 2">
    <name type="scientific">Biomphalaria pfeifferi</name>
    <name type="common">Bloodfluke planorb</name>
    <name type="synonym">Freshwater snail</name>
    <dbReference type="NCBI Taxonomy" id="112525"/>
    <lineage>
        <taxon>Eukaryota</taxon>
        <taxon>Metazoa</taxon>
        <taxon>Spiralia</taxon>
        <taxon>Lophotrochozoa</taxon>
        <taxon>Mollusca</taxon>
        <taxon>Gastropoda</taxon>
        <taxon>Heterobranchia</taxon>
        <taxon>Euthyneura</taxon>
        <taxon>Panpulmonata</taxon>
        <taxon>Hygrophila</taxon>
        <taxon>Lymnaeoidea</taxon>
        <taxon>Planorbidae</taxon>
        <taxon>Biomphalaria</taxon>
    </lineage>
</organism>
<name>A0AAD8F037_BIOPF</name>
<comment type="caution">
    <text evidence="1">The sequence shown here is derived from an EMBL/GenBank/DDBJ whole genome shotgun (WGS) entry which is preliminary data.</text>
</comment>
<accession>A0AAD8F037</accession>
<reference evidence="1" key="2">
    <citation type="submission" date="2023-04" db="EMBL/GenBank/DDBJ databases">
        <authorList>
            <person name="Bu L."/>
            <person name="Lu L."/>
            <person name="Laidemitt M.R."/>
            <person name="Zhang S.M."/>
            <person name="Mutuku M."/>
            <person name="Mkoji G."/>
            <person name="Steinauer M."/>
            <person name="Loker E.S."/>
        </authorList>
    </citation>
    <scope>NUCLEOTIDE SEQUENCE</scope>
    <source>
        <strain evidence="1">KasaAsao</strain>
        <tissue evidence="1">Whole Snail</tissue>
    </source>
</reference>
<reference evidence="1" key="1">
    <citation type="journal article" date="2023" name="PLoS Negl. Trop. Dis.">
        <title>A genome sequence for Biomphalaria pfeifferi, the major vector snail for the human-infecting parasite Schistosoma mansoni.</title>
        <authorList>
            <person name="Bu L."/>
            <person name="Lu L."/>
            <person name="Laidemitt M.R."/>
            <person name="Zhang S.M."/>
            <person name="Mutuku M."/>
            <person name="Mkoji G."/>
            <person name="Steinauer M."/>
            <person name="Loker E.S."/>
        </authorList>
    </citation>
    <scope>NUCLEOTIDE SEQUENCE</scope>
    <source>
        <strain evidence="1">KasaAsao</strain>
    </source>
</reference>
<proteinExistence type="predicted"/>
<dbReference type="Proteomes" id="UP001233172">
    <property type="component" value="Unassembled WGS sequence"/>
</dbReference>
<evidence type="ECO:0000313" key="1">
    <source>
        <dbReference type="EMBL" id="KAK0045124.1"/>
    </source>
</evidence>
<keyword evidence="2" id="KW-1185">Reference proteome</keyword>
<feature type="non-terminal residue" evidence="1">
    <location>
        <position position="1"/>
    </location>
</feature>
<evidence type="ECO:0000313" key="2">
    <source>
        <dbReference type="Proteomes" id="UP001233172"/>
    </source>
</evidence>
<feature type="non-terminal residue" evidence="1">
    <location>
        <position position="65"/>
    </location>
</feature>
<dbReference type="EMBL" id="JASAOG010000185">
    <property type="protein sequence ID" value="KAK0045124.1"/>
    <property type="molecule type" value="Genomic_DNA"/>
</dbReference>
<sequence length="65" mass="7307">GDQYSGAIRLRNFTFDVFDEDPSKLANFPNITGNICYYQIDPLGTGTYLFNCSTSVIGRYVRLGM</sequence>